<accession>A0AAW4FE28</accession>
<dbReference type="EMBL" id="WXFA01000001">
    <property type="protein sequence ID" value="MBM3089286.1"/>
    <property type="molecule type" value="Genomic_DNA"/>
</dbReference>
<dbReference type="GO" id="GO:0006281">
    <property type="term" value="P:DNA repair"/>
    <property type="evidence" value="ECO:0007669"/>
    <property type="project" value="InterPro"/>
</dbReference>
<comment type="caution">
    <text evidence="10">The sequence shown here is derived from an EMBL/GenBank/DDBJ whole genome shotgun (WGS) entry which is preliminary data.</text>
</comment>
<dbReference type="AlphaFoldDB" id="A0AAW4FE28"/>
<dbReference type="Pfam" id="PF02272">
    <property type="entry name" value="DHHA1"/>
    <property type="match status" value="1"/>
</dbReference>
<evidence type="ECO:0000259" key="9">
    <source>
        <dbReference type="Pfam" id="PF17768"/>
    </source>
</evidence>
<dbReference type="Proteomes" id="UP000744980">
    <property type="component" value="Unassembled WGS sequence"/>
</dbReference>
<reference evidence="10 11" key="1">
    <citation type="submission" date="2020-01" db="EMBL/GenBank/DDBJ databases">
        <title>Draft genome assembly of Ensifer adhaerens T173.</title>
        <authorList>
            <person name="Craig J.E."/>
            <person name="Stinchcombe J.R."/>
        </authorList>
    </citation>
    <scope>NUCLEOTIDE SEQUENCE [LARGE SCALE GENOMIC DNA]</scope>
    <source>
        <strain evidence="10 11">T173</strain>
    </source>
</reference>
<protein>
    <recommendedName>
        <fullName evidence="2">Single-stranded-DNA-specific exonuclease RecJ</fullName>
    </recommendedName>
</protein>
<keyword evidence="6" id="KW-0175">Coiled coil</keyword>
<keyword evidence="5 10" id="KW-0269">Exonuclease</keyword>
<dbReference type="GO" id="GO:0003676">
    <property type="term" value="F:nucleic acid binding"/>
    <property type="evidence" value="ECO:0007669"/>
    <property type="project" value="InterPro"/>
</dbReference>
<evidence type="ECO:0000256" key="4">
    <source>
        <dbReference type="ARBA" id="ARBA00022801"/>
    </source>
</evidence>
<dbReference type="InterPro" id="IPR004610">
    <property type="entry name" value="RecJ"/>
</dbReference>
<evidence type="ECO:0000256" key="5">
    <source>
        <dbReference type="ARBA" id="ARBA00022839"/>
    </source>
</evidence>
<name>A0AAW4FE28_9HYPH</name>
<dbReference type="Pfam" id="PF01368">
    <property type="entry name" value="DHH"/>
    <property type="match status" value="1"/>
</dbReference>
<evidence type="ECO:0000313" key="11">
    <source>
        <dbReference type="Proteomes" id="UP000744980"/>
    </source>
</evidence>
<dbReference type="RefSeq" id="WP_057205021.1">
    <property type="nucleotide sequence ID" value="NZ_CP083370.1"/>
</dbReference>
<evidence type="ECO:0000256" key="1">
    <source>
        <dbReference type="ARBA" id="ARBA00005915"/>
    </source>
</evidence>
<dbReference type="PANTHER" id="PTHR30255">
    <property type="entry name" value="SINGLE-STRANDED-DNA-SPECIFIC EXONUCLEASE RECJ"/>
    <property type="match status" value="1"/>
</dbReference>
<dbReference type="GO" id="GO:0006310">
    <property type="term" value="P:DNA recombination"/>
    <property type="evidence" value="ECO:0007669"/>
    <property type="project" value="InterPro"/>
</dbReference>
<keyword evidence="4" id="KW-0378">Hydrolase</keyword>
<dbReference type="Gene3D" id="3.90.1640.30">
    <property type="match status" value="1"/>
</dbReference>
<feature type="domain" description="DHHA1" evidence="8">
    <location>
        <begin position="375"/>
        <end position="471"/>
    </location>
</feature>
<dbReference type="Gene3D" id="3.10.310.30">
    <property type="match status" value="1"/>
</dbReference>
<dbReference type="InterPro" id="IPR038763">
    <property type="entry name" value="DHH_sf"/>
</dbReference>
<dbReference type="PANTHER" id="PTHR30255:SF2">
    <property type="entry name" value="SINGLE-STRANDED-DNA-SPECIFIC EXONUCLEASE RECJ"/>
    <property type="match status" value="1"/>
</dbReference>
<organism evidence="10 11">
    <name type="scientific">Ensifer canadensis</name>
    <dbReference type="NCBI Taxonomy" id="555315"/>
    <lineage>
        <taxon>Bacteria</taxon>
        <taxon>Pseudomonadati</taxon>
        <taxon>Pseudomonadota</taxon>
        <taxon>Alphaproteobacteria</taxon>
        <taxon>Hyphomicrobiales</taxon>
        <taxon>Rhizobiaceae</taxon>
        <taxon>Sinorhizobium/Ensifer group</taxon>
        <taxon>Ensifer</taxon>
    </lineage>
</organism>
<proteinExistence type="inferred from homology"/>
<evidence type="ECO:0000259" key="8">
    <source>
        <dbReference type="Pfam" id="PF02272"/>
    </source>
</evidence>
<evidence type="ECO:0000256" key="3">
    <source>
        <dbReference type="ARBA" id="ARBA00022722"/>
    </source>
</evidence>
<dbReference type="SUPFAM" id="SSF64182">
    <property type="entry name" value="DHH phosphoesterases"/>
    <property type="match status" value="1"/>
</dbReference>
<evidence type="ECO:0000259" key="7">
    <source>
        <dbReference type="Pfam" id="PF01368"/>
    </source>
</evidence>
<evidence type="ECO:0000313" key="10">
    <source>
        <dbReference type="EMBL" id="MBM3089286.1"/>
    </source>
</evidence>
<gene>
    <name evidence="10" type="primary">recJ</name>
    <name evidence="10" type="ORF">GFB56_00445</name>
</gene>
<sequence>MEEPVDPIQRAFLGVERSISGQRWVSRLDQAGQNRALAISQVHGYSDLIGRVLAGRGVSLDDAATFLDPTLRSLMPDPDTLTDCRKAAERLSLAISRREKVVVFGDYDVDGAASSALMARFLEHFGLEVEIYIPDRIFEGYGPNPQAIEQLIDNGARLIVTVDCGSTSHESLAVAAQRGIDVVVIDHHQVGSTLPPCHALVNPNREDDLSGQGHLCAAGVVYLVLVNAVRVLRAAGDARVGTFDLLAQLDLVALATVCDVVPLKGLNRAYVVKGLIAARHMGNVGLAALLRKAAIGGPVTPYHLGFLVGPRINAGGRIGDAALGSRLLTMDDSAAAETIAARLDELNRERQAMEAAMLAEAEAEVLAEYGTGEGASVIVTARENWHPGIVGLIAARIKEKFRRPTFAIAFDPNGRGTGSGRSIAGFDMGKMVRAAVDGGLLVKGGGHAMAAGLTVERAKLGRLRQFFEEKAEAAVRDLVAVQTLKVDGALGASGATLELIDLLEQAGPYGSAHPQPVFAFPLHRLRDCRQVGANHIKVTLEGQDGSRLEGIAFRAVETPLGDFLFASRGASIHVAGSVSADLWQGQRRVQLRVSDAAKAM</sequence>
<feature type="domain" description="DDH" evidence="7">
    <location>
        <begin position="100"/>
        <end position="226"/>
    </location>
</feature>
<dbReference type="NCBIfam" id="TIGR00644">
    <property type="entry name" value="recJ"/>
    <property type="match status" value="1"/>
</dbReference>
<dbReference type="Pfam" id="PF17768">
    <property type="entry name" value="RecJ_OB"/>
    <property type="match status" value="1"/>
</dbReference>
<evidence type="ECO:0000256" key="6">
    <source>
        <dbReference type="SAM" id="Coils"/>
    </source>
</evidence>
<dbReference type="InterPro" id="IPR041122">
    <property type="entry name" value="RecJ_OB"/>
</dbReference>
<keyword evidence="11" id="KW-1185">Reference proteome</keyword>
<dbReference type="InterPro" id="IPR003156">
    <property type="entry name" value="DHHA1_dom"/>
</dbReference>
<dbReference type="GO" id="GO:0008409">
    <property type="term" value="F:5'-3' exonuclease activity"/>
    <property type="evidence" value="ECO:0007669"/>
    <property type="project" value="InterPro"/>
</dbReference>
<keyword evidence="3" id="KW-0540">Nuclease</keyword>
<dbReference type="InterPro" id="IPR001667">
    <property type="entry name" value="DDH_dom"/>
</dbReference>
<comment type="similarity">
    <text evidence="1">Belongs to the RecJ family.</text>
</comment>
<feature type="coiled-coil region" evidence="6">
    <location>
        <begin position="336"/>
        <end position="363"/>
    </location>
</feature>
<dbReference type="InterPro" id="IPR051673">
    <property type="entry name" value="SSDNA_exonuclease_RecJ"/>
</dbReference>
<feature type="domain" description="RecJ OB" evidence="9">
    <location>
        <begin position="486"/>
        <end position="595"/>
    </location>
</feature>
<evidence type="ECO:0000256" key="2">
    <source>
        <dbReference type="ARBA" id="ARBA00019841"/>
    </source>
</evidence>